<keyword evidence="6 9" id="KW-0210">Decarboxylase</keyword>
<evidence type="ECO:0000256" key="1">
    <source>
        <dbReference type="ARBA" id="ARBA00001784"/>
    </source>
</evidence>
<dbReference type="CDD" id="cd17299">
    <property type="entry name" value="acetolactate_decarboxylase"/>
    <property type="match status" value="1"/>
</dbReference>
<dbReference type="UniPathway" id="UPA00626">
    <property type="reaction ID" value="UER00678"/>
</dbReference>
<evidence type="ECO:0000256" key="6">
    <source>
        <dbReference type="ARBA" id="ARBA00022793"/>
    </source>
</evidence>
<keyword evidence="11" id="KW-1185">Reference proteome</keyword>
<sequence length="250" mass="28190">MNPKIKNRNRRPVQTENILYNYGIIEALVGGLYEGTLSIEKLLLKGNFGIGAPGMLDGELTIMDGIAYQTKSTGETTILSDQQTIAFSSVSFFTPEISFHISNNTEQSVLFETIINRLANNNAMYALKITGKFSYIKTRAFPLIEEPFPVLSSILDRQQLFEYTSVSGALIGYLLPEYLNGINAGGFHFHFLSEDKVRGGHVLDFTAGDLTIEIAELKSFELEVSNSRSFKDFQFRKRYDENLHRVERGY</sequence>
<comment type="pathway">
    <text evidence="2 9">Polyol metabolism; (R,R)-butane-2,3-diol biosynthesis; (R,R)-butane-2,3-diol from pyruvate: step 2/3.</text>
</comment>
<evidence type="ECO:0000256" key="5">
    <source>
        <dbReference type="ARBA" id="ARBA00020164"/>
    </source>
</evidence>
<dbReference type="PANTHER" id="PTHR35524:SF1">
    <property type="entry name" value="ALPHA-ACETOLACTATE DECARBOXYLASE"/>
    <property type="match status" value="1"/>
</dbReference>
<evidence type="ECO:0000256" key="9">
    <source>
        <dbReference type="PIRNR" id="PIRNR001332"/>
    </source>
</evidence>
<dbReference type="EC" id="4.1.1.5" evidence="4 9"/>
<evidence type="ECO:0000256" key="8">
    <source>
        <dbReference type="ARBA" id="ARBA00023239"/>
    </source>
</evidence>
<comment type="similarity">
    <text evidence="3 9">Belongs to the alpha-acetolactate decarboxylase family.</text>
</comment>
<dbReference type="RefSeq" id="WP_070905138.1">
    <property type="nucleotide sequence ID" value="NZ_CP016378.1"/>
</dbReference>
<dbReference type="GO" id="GO:0047605">
    <property type="term" value="F:acetolactate decarboxylase activity"/>
    <property type="evidence" value="ECO:0007669"/>
    <property type="project" value="UniProtKB-UniRule"/>
</dbReference>
<dbReference type="Proteomes" id="UP000188947">
    <property type="component" value="Unassembled WGS sequence"/>
</dbReference>
<comment type="caution">
    <text evidence="10">The sequence shown here is derived from an EMBL/GenBank/DDBJ whole genome shotgun (WGS) entry which is preliminary data.</text>
</comment>
<organism evidence="10 11">
    <name type="scientific">Elizabethkingia meningoseptica</name>
    <name type="common">Chryseobacterium meningosepticum</name>
    <dbReference type="NCBI Taxonomy" id="238"/>
    <lineage>
        <taxon>Bacteria</taxon>
        <taxon>Pseudomonadati</taxon>
        <taxon>Bacteroidota</taxon>
        <taxon>Flavobacteriia</taxon>
        <taxon>Flavobacteriales</taxon>
        <taxon>Weeksellaceae</taxon>
        <taxon>Elizabethkingia</taxon>
    </lineage>
</organism>
<dbReference type="PIRSF" id="PIRSF001332">
    <property type="entry name" value="Acetolac_decarb"/>
    <property type="match status" value="1"/>
</dbReference>
<comment type="catalytic activity">
    <reaction evidence="1 9">
        <text>(2S)-2-acetolactate + H(+) = (R)-acetoin + CO2</text>
        <dbReference type="Rhea" id="RHEA:21580"/>
        <dbReference type="ChEBI" id="CHEBI:15378"/>
        <dbReference type="ChEBI" id="CHEBI:15686"/>
        <dbReference type="ChEBI" id="CHEBI:16526"/>
        <dbReference type="ChEBI" id="CHEBI:58476"/>
        <dbReference type="EC" id="4.1.1.5"/>
    </reaction>
</comment>
<reference evidence="10 11" key="1">
    <citation type="submission" date="2016-11" db="EMBL/GenBank/DDBJ databases">
        <title>Genome sequence and comparative genomic analysis of clinical strain Elizabethkingia meningoseptica 61421 PRCM.</title>
        <authorList>
            <person name="Wang M."/>
            <person name="Hu S."/>
            <person name="Cao L."/>
            <person name="Jiang T."/>
            <person name="Zhou Y."/>
            <person name="Ming D."/>
        </authorList>
    </citation>
    <scope>NUCLEOTIDE SEQUENCE [LARGE SCALE GENOMIC DNA]</scope>
    <source>
        <strain evidence="10 11">61421 PRCM</strain>
    </source>
</reference>
<dbReference type="OrthoDB" id="8612680at2"/>
<dbReference type="Pfam" id="PF03306">
    <property type="entry name" value="AAL_decarboxy"/>
    <property type="match status" value="1"/>
</dbReference>
<evidence type="ECO:0000313" key="10">
    <source>
        <dbReference type="EMBL" id="OOH93130.1"/>
    </source>
</evidence>
<protein>
    <recommendedName>
        <fullName evidence="5 9">Alpha-acetolactate decarboxylase</fullName>
        <ecNumber evidence="4 9">4.1.1.5</ecNumber>
    </recommendedName>
</protein>
<dbReference type="STRING" id="238.BBD35_05860"/>
<dbReference type="NCBIfam" id="TIGR01252">
    <property type="entry name" value="acetolac_decarb"/>
    <property type="match status" value="1"/>
</dbReference>
<dbReference type="eggNOG" id="COG3527">
    <property type="taxonomic scope" value="Bacteria"/>
</dbReference>
<evidence type="ECO:0000256" key="4">
    <source>
        <dbReference type="ARBA" id="ARBA00013204"/>
    </source>
</evidence>
<evidence type="ECO:0000256" key="3">
    <source>
        <dbReference type="ARBA" id="ARBA00007106"/>
    </source>
</evidence>
<evidence type="ECO:0000256" key="2">
    <source>
        <dbReference type="ARBA" id="ARBA00005170"/>
    </source>
</evidence>
<evidence type="ECO:0000313" key="11">
    <source>
        <dbReference type="Proteomes" id="UP000188947"/>
    </source>
</evidence>
<dbReference type="Gene3D" id="3.30.1330.80">
    <property type="entry name" value="Hypothetical protein, similar to alpha- acetolactate decarboxylase, domain 2"/>
    <property type="match status" value="2"/>
</dbReference>
<name>A0A1T3I6Q9_ELIME</name>
<proteinExistence type="inferred from homology"/>
<gene>
    <name evidence="10" type="ORF">BMF97_16775</name>
</gene>
<dbReference type="PANTHER" id="PTHR35524">
    <property type="entry name" value="ALPHA-ACETOLACTATE DECARBOXYLASE"/>
    <property type="match status" value="1"/>
</dbReference>
<dbReference type="InterPro" id="IPR005128">
    <property type="entry name" value="Acetolactate_a_deCO2ase"/>
</dbReference>
<dbReference type="SUPFAM" id="SSF117856">
    <property type="entry name" value="AF0104/ALDC/Ptd012-like"/>
    <property type="match status" value="1"/>
</dbReference>
<keyword evidence="7 9" id="KW-0005">Acetoin biosynthesis</keyword>
<evidence type="ECO:0000256" key="7">
    <source>
        <dbReference type="ARBA" id="ARBA00023061"/>
    </source>
</evidence>
<dbReference type="GO" id="GO:0045151">
    <property type="term" value="P:acetoin biosynthetic process"/>
    <property type="evidence" value="ECO:0007669"/>
    <property type="project" value="UniProtKB-UniRule"/>
</dbReference>
<dbReference type="AlphaFoldDB" id="A0A1T3I6Q9"/>
<accession>A0A1T3I6Q9</accession>
<keyword evidence="8 9" id="KW-0456">Lyase</keyword>
<dbReference type="EMBL" id="MPOG01000019">
    <property type="protein sequence ID" value="OOH93130.1"/>
    <property type="molecule type" value="Genomic_DNA"/>
</dbReference>